<dbReference type="STRING" id="80972.ENSAOCP00000025965"/>
<dbReference type="OMA" id="EINIMRS"/>
<dbReference type="InterPro" id="IPR056072">
    <property type="entry name" value="SNTX_MACPF/CDC-like_dom"/>
</dbReference>
<feature type="domain" description="SNTX thioredoxin-like" evidence="1">
    <location>
        <begin position="382"/>
        <end position="482"/>
    </location>
</feature>
<dbReference type="InterPro" id="IPR052090">
    <property type="entry name" value="Cytolytic_pore-forming_toxin"/>
</dbReference>
<dbReference type="Pfam" id="PF21109">
    <property type="entry name" value="Stonustoxin_helical"/>
    <property type="match status" value="1"/>
</dbReference>
<evidence type="ECO:0000313" key="4">
    <source>
        <dbReference type="Ensembl" id="ENSAOCP00000025965.2"/>
    </source>
</evidence>
<reference evidence="4" key="3">
    <citation type="submission" date="2025-09" db="UniProtKB">
        <authorList>
            <consortium name="Ensembl"/>
        </authorList>
    </citation>
    <scope>IDENTIFICATION</scope>
</reference>
<evidence type="ECO:0000259" key="3">
    <source>
        <dbReference type="Pfam" id="PF24674"/>
    </source>
</evidence>
<dbReference type="InterPro" id="IPR048997">
    <property type="entry name" value="Stonustoxin-like_helical"/>
</dbReference>
<name>A0A3Q1CGA6_AMPOC</name>
<evidence type="ECO:0000259" key="1">
    <source>
        <dbReference type="Pfam" id="PF18078"/>
    </source>
</evidence>
<organism evidence="4 5">
    <name type="scientific">Amphiprion ocellaris</name>
    <name type="common">Clown anemonefish</name>
    <dbReference type="NCBI Taxonomy" id="80972"/>
    <lineage>
        <taxon>Eukaryota</taxon>
        <taxon>Metazoa</taxon>
        <taxon>Chordata</taxon>
        <taxon>Craniata</taxon>
        <taxon>Vertebrata</taxon>
        <taxon>Euteleostomi</taxon>
        <taxon>Actinopterygii</taxon>
        <taxon>Neopterygii</taxon>
        <taxon>Teleostei</taxon>
        <taxon>Neoteleostei</taxon>
        <taxon>Acanthomorphata</taxon>
        <taxon>Ovalentaria</taxon>
        <taxon>Pomacentridae</taxon>
        <taxon>Amphiprion</taxon>
    </lineage>
</organism>
<accession>A0A3Q1CGA6</accession>
<evidence type="ECO:0000259" key="2">
    <source>
        <dbReference type="Pfam" id="PF21109"/>
    </source>
</evidence>
<dbReference type="InterPro" id="IPR040581">
    <property type="entry name" value="Thioredoxin_11"/>
</dbReference>
<dbReference type="PANTHER" id="PTHR31594">
    <property type="entry name" value="AIG1-TYPE G DOMAIN-CONTAINING PROTEIN"/>
    <property type="match status" value="1"/>
</dbReference>
<feature type="domain" description="SNTX MACPF/CDC-like" evidence="3">
    <location>
        <begin position="9"/>
        <end position="219"/>
    </location>
</feature>
<reference evidence="4" key="2">
    <citation type="submission" date="2025-08" db="UniProtKB">
        <authorList>
            <consortium name="Ensembl"/>
        </authorList>
    </citation>
    <scope>IDENTIFICATION</scope>
</reference>
<keyword evidence="5" id="KW-1185">Reference proteome</keyword>
<protein>
    <recommendedName>
        <fullName evidence="6">SNTX thioredoxin-like domain-containing protein</fullName>
    </recommendedName>
</protein>
<dbReference type="Proteomes" id="UP001501940">
    <property type="component" value="Chromosome 18"/>
</dbReference>
<sequence>MASDTMTVAALSRPFTLGMFYNAVKDELIPGLTLWDAKTLKDNTGENSQHSSDFQISTSDTTQSKSSLLNIEASLKASFLAGLVEVEGSAKYLNDQKRFKNQSRVTFQYHATTNFKQLNMADLGTLDKEQQSIIKRSSATHVVTGILYGANAFFVFDSEKVEADSVQEMEGSMRALIKKIPAFDVEGKVDLKLTDEEKALTQKFSCKFYGDFILESNPSTFEEAVNAYVGLPKLLGEEGENSVPLKVWLVPLKYLDPEVPELINEISIGLVIEIEDVLDDLRRMEARCNDSLVEGVVGDFPCLQEVLTRFQKLCSYYRADLQKTMVKILPSIREGKEDESSLRRIIEEREKSPFSHEKLSKWLDCKEREVNVVWACVEIIPDIKFVANQTELEREVLAPLAVFSFCFIFTSLETADPCLDNMRNYLDGEKSGSSEPTYISDDVLNQMTDKAYTFKKVENDLKGPKVKFFVAAILNKKFPGASSISTSYESFWTLEGVPRDIEHLLAPLPSLCGPSHPKPSGLGLSQVTVEARSSDAALHHSPSWSNSPSTDWRCVGSLSSLWDGRMLWLPCWFSKPSIWNKSPTVSPAKCHHTSSSMLQGGNHACRDHPFTFTTSHKDTAGGTKDLKF</sequence>
<evidence type="ECO:0000313" key="5">
    <source>
        <dbReference type="Proteomes" id="UP001501940"/>
    </source>
</evidence>
<dbReference type="Ensembl" id="ENSAOCT00000016578.2">
    <property type="protein sequence ID" value="ENSAOCP00000025965.2"/>
    <property type="gene ID" value="ENSAOCG00000013961.2"/>
</dbReference>
<dbReference type="PANTHER" id="PTHR31594:SF16">
    <property type="entry name" value="SI:CH211-281L24.3"/>
    <property type="match status" value="1"/>
</dbReference>
<dbReference type="Pfam" id="PF18078">
    <property type="entry name" value="Thioredoxin_11"/>
    <property type="match status" value="1"/>
</dbReference>
<feature type="domain" description="Stonustoxin-like helical" evidence="2">
    <location>
        <begin position="276"/>
        <end position="371"/>
    </location>
</feature>
<reference evidence="4 5" key="1">
    <citation type="submission" date="2022-01" db="EMBL/GenBank/DDBJ databases">
        <title>A chromosome-scale genome assembly of the false clownfish, Amphiprion ocellaris.</title>
        <authorList>
            <person name="Ryu T."/>
        </authorList>
    </citation>
    <scope>NUCLEOTIDE SEQUENCE [LARGE SCALE GENOMIC DNA]</scope>
</reference>
<dbReference type="Pfam" id="PF24674">
    <property type="entry name" value="MACPF_SNTX"/>
    <property type="match status" value="1"/>
</dbReference>
<evidence type="ECO:0008006" key="6">
    <source>
        <dbReference type="Google" id="ProtNLM"/>
    </source>
</evidence>
<proteinExistence type="predicted"/>
<dbReference type="GeneTree" id="ENSGT00390000014380"/>
<dbReference type="AlphaFoldDB" id="A0A3Q1CGA6"/>